<dbReference type="GO" id="GO:0005634">
    <property type="term" value="C:nucleus"/>
    <property type="evidence" value="ECO:0000318"/>
    <property type="project" value="GO_Central"/>
</dbReference>
<feature type="domain" description="RING-type" evidence="3">
    <location>
        <begin position="97"/>
        <end position="136"/>
    </location>
</feature>
<dbReference type="PROSITE" id="PS50158">
    <property type="entry name" value="ZF_CCHC"/>
    <property type="match status" value="1"/>
</dbReference>
<feature type="compositionally biased region" description="Basic and acidic residues" evidence="2">
    <location>
        <begin position="574"/>
        <end position="589"/>
    </location>
</feature>
<feature type="compositionally biased region" description="Basic and acidic residues" evidence="2">
    <location>
        <begin position="623"/>
        <end position="650"/>
    </location>
</feature>
<feature type="domain" description="CCHC-type" evidence="4">
    <location>
        <begin position="314"/>
        <end position="328"/>
    </location>
</feature>
<dbReference type="GO" id="GO:0003697">
    <property type="term" value="F:single-stranded DNA binding"/>
    <property type="evidence" value="ECO:0007669"/>
    <property type="project" value="InterPro"/>
</dbReference>
<keyword evidence="1" id="KW-0479">Metal-binding</keyword>
<dbReference type="CDD" id="cd16620">
    <property type="entry name" value="vRING-HC-C4C4_RBBP6"/>
    <property type="match status" value="1"/>
</dbReference>
<dbReference type="PANTHER" id="PTHR14134">
    <property type="entry name" value="E3 UBIQUITIN-PROTEIN LIGASE RAD18"/>
    <property type="match status" value="1"/>
</dbReference>
<dbReference type="GO" id="GO:0061630">
    <property type="term" value="F:ubiquitin protein ligase activity"/>
    <property type="evidence" value="ECO:0000318"/>
    <property type="project" value="GO_Central"/>
</dbReference>
<evidence type="ECO:0000259" key="4">
    <source>
        <dbReference type="PROSITE" id="PS50158"/>
    </source>
</evidence>
<dbReference type="PANTHER" id="PTHR14134:SF2">
    <property type="entry name" value="E3 UBIQUITIN-PROTEIN LIGASE RAD18"/>
    <property type="match status" value="1"/>
</dbReference>
<dbReference type="GO" id="GO:0008270">
    <property type="term" value="F:zinc ion binding"/>
    <property type="evidence" value="ECO:0007669"/>
    <property type="project" value="UniProtKB-KW"/>
</dbReference>
<dbReference type="PROSITE" id="PS50089">
    <property type="entry name" value="ZF_RING_2"/>
    <property type="match status" value="1"/>
</dbReference>
<dbReference type="InterPro" id="IPR013083">
    <property type="entry name" value="Znf_RING/FYVE/PHD"/>
</dbReference>
<dbReference type="Gramene" id="KCW79297">
    <property type="protein sequence ID" value="KCW79297"/>
    <property type="gene ID" value="EUGRSUZ_C00720"/>
</dbReference>
<sequence>MVDDSSFNVEKKCSISSESPKIGAVRCTKLTREVGRRLDDSDCSESVSKGPLAMGIGRDKLLVEGKIKTEEPSKLQKAMNASFIATQNADLPSELKCSLCKAPFDEAVMIRCCQNSYCERCICPVLNEKSRCPNCSAKCRAEDLLPNVSLRHAVEVFLRSQVFADGVEDIHHHASDGESGIQGKEASGDLTIVKRGSKCCQPSQVIGKGPGHVISEPALDWKSRNRAVTAGSCSNVDAIERVRQMYEEEVDSSCPVDLRCGNLVVFPDSEVKSQSMPEQDSFVKRRNGLINSTGGDLNLLETGRDGKMQGCRACYMCGSLHHLIRNCPHASTPHPMPQRGNALFPDNVSPFGNSTPHVRPFVDQYVNFGMMPLNSAVVPAAPLSVPMYMSTIYGGLPTYGGFMRLGSMEPVGGVGTGPDHSFQKLNDLHSREKQRELAKKHMMRDTSTDFGVDDGFIRRCHLVDVERYQKDSFSYSDDSFSQKPQREHRHGHNLDSDIRWTDERHQKTSHSLTSARDGRLCRHDGISSPEAKDIPNCFTRRAKERHYYQNKGSKMHKENMAWFSSDSSWSPCQAEKRIDTKRKRDESNVKRHNRKPRSPELDCLHKSPSDKENRMREKKFSHRPRESRHLQCCRNDGRSVNDERIQDRWKMVSGSDEDGGGRPQQYKRKKVR</sequence>
<protein>
    <recommendedName>
        <fullName evidence="6">RING-type domain-containing protein</fullName>
    </recommendedName>
</protein>
<dbReference type="SUPFAM" id="SSF57850">
    <property type="entry name" value="RING/U-box"/>
    <property type="match status" value="1"/>
</dbReference>
<dbReference type="EMBL" id="KK198755">
    <property type="protein sequence ID" value="KCW79297.1"/>
    <property type="molecule type" value="Genomic_DNA"/>
</dbReference>
<dbReference type="eggNOG" id="KOG0314">
    <property type="taxonomic scope" value="Eukaryota"/>
</dbReference>
<evidence type="ECO:0000256" key="2">
    <source>
        <dbReference type="SAM" id="MobiDB-lite"/>
    </source>
</evidence>
<dbReference type="STRING" id="71139.A0A059CLN7"/>
<dbReference type="GO" id="GO:0006301">
    <property type="term" value="P:DNA damage tolerance"/>
    <property type="evidence" value="ECO:0007669"/>
    <property type="project" value="InterPro"/>
</dbReference>
<dbReference type="AlphaFoldDB" id="A0A059CLN7"/>
<proteinExistence type="predicted"/>
<dbReference type="OMA" id="LSHDRWQ"/>
<dbReference type="GO" id="GO:0016567">
    <property type="term" value="P:protein ubiquitination"/>
    <property type="evidence" value="ECO:0000318"/>
    <property type="project" value="GO_Central"/>
</dbReference>
<dbReference type="InterPro" id="IPR001878">
    <property type="entry name" value="Znf_CCHC"/>
</dbReference>
<feature type="compositionally biased region" description="Low complexity" evidence="2">
    <location>
        <begin position="474"/>
        <end position="483"/>
    </location>
</feature>
<evidence type="ECO:0008006" key="6">
    <source>
        <dbReference type="Google" id="ProtNLM"/>
    </source>
</evidence>
<organism evidence="5">
    <name type="scientific">Eucalyptus grandis</name>
    <name type="common">Flooded gum</name>
    <dbReference type="NCBI Taxonomy" id="71139"/>
    <lineage>
        <taxon>Eukaryota</taxon>
        <taxon>Viridiplantae</taxon>
        <taxon>Streptophyta</taxon>
        <taxon>Embryophyta</taxon>
        <taxon>Tracheophyta</taxon>
        <taxon>Spermatophyta</taxon>
        <taxon>Magnoliopsida</taxon>
        <taxon>eudicotyledons</taxon>
        <taxon>Gunneridae</taxon>
        <taxon>Pentapetalae</taxon>
        <taxon>rosids</taxon>
        <taxon>malvids</taxon>
        <taxon>Myrtales</taxon>
        <taxon>Myrtaceae</taxon>
        <taxon>Myrtoideae</taxon>
        <taxon>Eucalypteae</taxon>
        <taxon>Eucalyptus</taxon>
    </lineage>
</organism>
<feature type="compositionally biased region" description="Basic and acidic residues" evidence="2">
    <location>
        <begin position="597"/>
        <end position="615"/>
    </location>
</feature>
<name>A0A059CLN7_EUCGR</name>
<evidence type="ECO:0000313" key="5">
    <source>
        <dbReference type="EMBL" id="KCW79297.1"/>
    </source>
</evidence>
<dbReference type="InterPro" id="IPR001841">
    <property type="entry name" value="Znf_RING"/>
</dbReference>
<keyword evidence="1" id="KW-0863">Zinc-finger</keyword>
<evidence type="ECO:0000256" key="1">
    <source>
        <dbReference type="PROSITE-ProRule" id="PRU00047"/>
    </source>
</evidence>
<dbReference type="GO" id="GO:0006513">
    <property type="term" value="P:protein monoubiquitination"/>
    <property type="evidence" value="ECO:0007669"/>
    <property type="project" value="InterPro"/>
</dbReference>
<feature type="region of interest" description="Disordered" evidence="2">
    <location>
        <begin position="474"/>
        <end position="495"/>
    </location>
</feature>
<keyword evidence="1" id="KW-0862">Zinc</keyword>
<dbReference type="Gene3D" id="3.30.40.10">
    <property type="entry name" value="Zinc/RING finger domain, C3HC4 (zinc finger)"/>
    <property type="match status" value="1"/>
</dbReference>
<feature type="region of interest" description="Disordered" evidence="2">
    <location>
        <begin position="573"/>
        <end position="672"/>
    </location>
</feature>
<dbReference type="InParanoid" id="A0A059CLN7"/>
<evidence type="ECO:0000259" key="3">
    <source>
        <dbReference type="PROSITE" id="PS50089"/>
    </source>
</evidence>
<dbReference type="InterPro" id="IPR039577">
    <property type="entry name" value="Rad18"/>
</dbReference>
<reference evidence="5" key="1">
    <citation type="submission" date="2013-07" db="EMBL/GenBank/DDBJ databases">
        <title>The genome of Eucalyptus grandis.</title>
        <authorList>
            <person name="Schmutz J."/>
            <person name="Hayes R."/>
            <person name="Myburg A."/>
            <person name="Tuskan G."/>
            <person name="Grattapaglia D."/>
            <person name="Rokhsar D.S."/>
        </authorList>
    </citation>
    <scope>NUCLEOTIDE SEQUENCE</scope>
    <source>
        <tissue evidence="5">Leaf extractions</tissue>
    </source>
</reference>
<dbReference type="GO" id="GO:0006511">
    <property type="term" value="P:ubiquitin-dependent protein catabolic process"/>
    <property type="evidence" value="ECO:0000318"/>
    <property type="project" value="GO_Central"/>
</dbReference>
<gene>
    <name evidence="5" type="ORF">EUGRSUZ_C00720</name>
</gene>
<accession>A0A059CLN7</accession>